<dbReference type="EMBL" id="UINC01013092">
    <property type="protein sequence ID" value="SVA56779.1"/>
    <property type="molecule type" value="Genomic_DNA"/>
</dbReference>
<dbReference type="NCBIfam" id="TIGR00150">
    <property type="entry name" value="T6A_YjeE"/>
    <property type="match status" value="1"/>
</dbReference>
<sequence length="156" mass="17924">MLKLILENESDTLKLGAAISNVIQEMGDINIEVHLSGDLGAGKTTLVRGTLQNFGWKNLVTSPSYALCEEYEIKNRLFLHIDLYRINSLEDIDILNLDRSTKKQKIIFIEWPENLQTKRPPDLIINLAHDNQRRRASLDTKNNQFKSSIKVNYDNI</sequence>
<dbReference type="InterPro" id="IPR003442">
    <property type="entry name" value="T6A_TsaE"/>
</dbReference>
<name>A0A381WW66_9ZZZZ</name>
<dbReference type="GO" id="GO:0002949">
    <property type="term" value="P:tRNA threonylcarbamoyladenosine modification"/>
    <property type="evidence" value="ECO:0007669"/>
    <property type="project" value="InterPro"/>
</dbReference>
<dbReference type="InterPro" id="IPR027417">
    <property type="entry name" value="P-loop_NTPase"/>
</dbReference>
<evidence type="ECO:0000256" key="1">
    <source>
        <dbReference type="ARBA" id="ARBA00004496"/>
    </source>
</evidence>
<dbReference type="AlphaFoldDB" id="A0A381WW66"/>
<dbReference type="SUPFAM" id="SSF52540">
    <property type="entry name" value="P-loop containing nucleoside triphosphate hydrolases"/>
    <property type="match status" value="1"/>
</dbReference>
<reference evidence="11" key="1">
    <citation type="submission" date="2018-05" db="EMBL/GenBank/DDBJ databases">
        <authorList>
            <person name="Lanie J.A."/>
            <person name="Ng W.-L."/>
            <person name="Kazmierczak K.M."/>
            <person name="Andrzejewski T.M."/>
            <person name="Davidsen T.M."/>
            <person name="Wayne K.J."/>
            <person name="Tettelin H."/>
            <person name="Glass J.I."/>
            <person name="Rusch D."/>
            <person name="Podicherti R."/>
            <person name="Tsui H.-C.T."/>
            <person name="Winkler M.E."/>
        </authorList>
    </citation>
    <scope>NUCLEOTIDE SEQUENCE</scope>
</reference>
<evidence type="ECO:0000256" key="8">
    <source>
        <dbReference type="ARBA" id="ARBA00022840"/>
    </source>
</evidence>
<dbReference type="GO" id="GO:0005737">
    <property type="term" value="C:cytoplasm"/>
    <property type="evidence" value="ECO:0007669"/>
    <property type="project" value="UniProtKB-SubCell"/>
</dbReference>
<keyword evidence="4" id="KW-0963">Cytoplasm</keyword>
<dbReference type="GO" id="GO:0046872">
    <property type="term" value="F:metal ion binding"/>
    <property type="evidence" value="ECO:0007669"/>
    <property type="project" value="UniProtKB-KW"/>
</dbReference>
<dbReference type="GO" id="GO:0005524">
    <property type="term" value="F:ATP binding"/>
    <property type="evidence" value="ECO:0007669"/>
    <property type="project" value="UniProtKB-KW"/>
</dbReference>
<evidence type="ECO:0000256" key="4">
    <source>
        <dbReference type="ARBA" id="ARBA00022490"/>
    </source>
</evidence>
<evidence type="ECO:0000313" key="11">
    <source>
        <dbReference type="EMBL" id="SVA56779.1"/>
    </source>
</evidence>
<keyword evidence="9" id="KW-0460">Magnesium</keyword>
<gene>
    <name evidence="11" type="ORF">METZ01_LOCUS109633</name>
</gene>
<evidence type="ECO:0000256" key="2">
    <source>
        <dbReference type="ARBA" id="ARBA00007599"/>
    </source>
</evidence>
<protein>
    <recommendedName>
        <fullName evidence="3">tRNA threonylcarbamoyladenosine biosynthesis protein TsaE</fullName>
    </recommendedName>
    <alternativeName>
        <fullName evidence="10">t(6)A37 threonylcarbamoyladenosine biosynthesis protein TsaE</fullName>
    </alternativeName>
</protein>
<keyword evidence="5" id="KW-0819">tRNA processing</keyword>
<comment type="similarity">
    <text evidence="2">Belongs to the TsaE family.</text>
</comment>
<evidence type="ECO:0000256" key="9">
    <source>
        <dbReference type="ARBA" id="ARBA00022842"/>
    </source>
</evidence>
<keyword evidence="6" id="KW-0479">Metal-binding</keyword>
<evidence type="ECO:0000256" key="7">
    <source>
        <dbReference type="ARBA" id="ARBA00022741"/>
    </source>
</evidence>
<dbReference type="Pfam" id="PF02367">
    <property type="entry name" value="TsaE"/>
    <property type="match status" value="1"/>
</dbReference>
<organism evidence="11">
    <name type="scientific">marine metagenome</name>
    <dbReference type="NCBI Taxonomy" id="408172"/>
    <lineage>
        <taxon>unclassified sequences</taxon>
        <taxon>metagenomes</taxon>
        <taxon>ecological metagenomes</taxon>
    </lineage>
</organism>
<evidence type="ECO:0000256" key="10">
    <source>
        <dbReference type="ARBA" id="ARBA00032441"/>
    </source>
</evidence>
<evidence type="ECO:0000256" key="3">
    <source>
        <dbReference type="ARBA" id="ARBA00019010"/>
    </source>
</evidence>
<proteinExistence type="inferred from homology"/>
<comment type="subcellular location">
    <subcellularLocation>
        <location evidence="1">Cytoplasm</location>
    </subcellularLocation>
</comment>
<dbReference type="Gene3D" id="3.40.50.300">
    <property type="entry name" value="P-loop containing nucleotide triphosphate hydrolases"/>
    <property type="match status" value="1"/>
</dbReference>
<accession>A0A381WW66</accession>
<dbReference type="PANTHER" id="PTHR33540">
    <property type="entry name" value="TRNA THREONYLCARBAMOYLADENOSINE BIOSYNTHESIS PROTEIN TSAE"/>
    <property type="match status" value="1"/>
</dbReference>
<dbReference type="PANTHER" id="PTHR33540:SF2">
    <property type="entry name" value="TRNA THREONYLCARBAMOYLADENOSINE BIOSYNTHESIS PROTEIN TSAE"/>
    <property type="match status" value="1"/>
</dbReference>
<evidence type="ECO:0000256" key="5">
    <source>
        <dbReference type="ARBA" id="ARBA00022694"/>
    </source>
</evidence>
<keyword evidence="8" id="KW-0067">ATP-binding</keyword>
<evidence type="ECO:0000256" key="6">
    <source>
        <dbReference type="ARBA" id="ARBA00022723"/>
    </source>
</evidence>
<keyword evidence="7" id="KW-0547">Nucleotide-binding</keyword>